<dbReference type="Proteomes" id="UP000008204">
    <property type="component" value="Chromosome"/>
</dbReference>
<keyword evidence="2" id="KW-1185">Reference proteome</keyword>
<dbReference type="Gene3D" id="1.20.1220.20">
    <property type="entry name" value="Uncharcterised protein PF01724"/>
    <property type="match status" value="1"/>
</dbReference>
<reference evidence="2" key="1">
    <citation type="journal article" date="2011" name="MBio">
        <title>Novel metabolic attributes of the genus Cyanothece, comprising a group of unicellular nitrogen-fixing Cyanobacteria.</title>
        <authorList>
            <person name="Bandyopadhyay A."/>
            <person name="Elvitigala T."/>
            <person name="Welsh E."/>
            <person name="Stockel J."/>
            <person name="Liberton M."/>
            <person name="Min H."/>
            <person name="Sherman L.A."/>
            <person name="Pakrasi H.B."/>
        </authorList>
    </citation>
    <scope>NUCLEOTIDE SEQUENCE [LARGE SCALE GENOMIC DNA]</scope>
    <source>
        <strain evidence="2">PCC 8801</strain>
    </source>
</reference>
<dbReference type="HOGENOM" id="CLU_116670_1_0_3"/>
<dbReference type="AlphaFoldDB" id="B7JUL7"/>
<organism evidence="1 2">
    <name type="scientific">Rippkaea orientalis (strain PCC 8801 / RF-1)</name>
    <name type="common">Cyanothece sp. (strain PCC 8801)</name>
    <dbReference type="NCBI Taxonomy" id="41431"/>
    <lineage>
        <taxon>Bacteria</taxon>
        <taxon>Bacillati</taxon>
        <taxon>Cyanobacteriota</taxon>
        <taxon>Cyanophyceae</taxon>
        <taxon>Oscillatoriophycideae</taxon>
        <taxon>Chroococcales</taxon>
        <taxon>Aphanothecaceae</taxon>
        <taxon>Rippkaea</taxon>
        <taxon>Rippkaea orientalis</taxon>
    </lineage>
</organism>
<dbReference type="PANTHER" id="PTHR34235">
    <property type="entry name" value="SLR1203 PROTEIN-RELATED"/>
    <property type="match status" value="1"/>
</dbReference>
<evidence type="ECO:0008006" key="3">
    <source>
        <dbReference type="Google" id="ProtNLM"/>
    </source>
</evidence>
<dbReference type="eggNOG" id="ENOG5033IYC">
    <property type="taxonomic scope" value="Bacteria"/>
</dbReference>
<evidence type="ECO:0000313" key="1">
    <source>
        <dbReference type="EMBL" id="ACK65561.1"/>
    </source>
</evidence>
<dbReference type="OrthoDB" id="425801at2"/>
<name>B7JUL7_RIPO1</name>
<dbReference type="STRING" id="41431.PCC8801_1506"/>
<dbReference type="Pfam" id="PF01724">
    <property type="entry name" value="DUF29"/>
    <property type="match status" value="1"/>
</dbReference>
<evidence type="ECO:0000313" key="2">
    <source>
        <dbReference type="Proteomes" id="UP000008204"/>
    </source>
</evidence>
<dbReference type="KEGG" id="cyp:PCC8801_1506"/>
<gene>
    <name evidence="1" type="ordered locus">PCC8801_1506</name>
</gene>
<dbReference type="InterPro" id="IPR002636">
    <property type="entry name" value="DUF29"/>
</dbReference>
<dbReference type="EMBL" id="CP001287">
    <property type="protein sequence ID" value="ACK65561.1"/>
    <property type="molecule type" value="Genomic_DNA"/>
</dbReference>
<protein>
    <recommendedName>
        <fullName evidence="3">DUF29 domain-containing protein</fullName>
    </recommendedName>
</protein>
<sequence>MNSLDKTTEIQGITRMRTLYETDFVQWTEEQAKALSEHNEKTLDWENLKEEIENLGKEQINAVHSFLKQIILHRLKLDYTNDILSRRHWMDEIDDFQDEIERRLTQTLLNKINLQPEYERAKRKVLKMYDVSLPDQCPYTFEDLMTRLTEK</sequence>
<proteinExistence type="predicted"/>
<dbReference type="PANTHER" id="PTHR34235:SF3">
    <property type="entry name" value="SLR1203 PROTEIN"/>
    <property type="match status" value="1"/>
</dbReference>
<accession>B7JUL7</accession>